<name>A0A017THD9_9BACT</name>
<reference evidence="2 3" key="1">
    <citation type="submission" date="2013-05" db="EMBL/GenBank/DDBJ databases">
        <title>Genome assembly of Chondromyces apiculatus DSM 436.</title>
        <authorList>
            <person name="Sharma G."/>
            <person name="Khatri I."/>
            <person name="Kaur C."/>
            <person name="Mayilraj S."/>
            <person name="Subramanian S."/>
        </authorList>
    </citation>
    <scope>NUCLEOTIDE SEQUENCE [LARGE SCALE GENOMIC DNA]</scope>
    <source>
        <strain evidence="2 3">DSM 436</strain>
    </source>
</reference>
<sequence>MAFSENEAPPLRGKENFGPELSDAVPTLDDDVRSYRHHPNEAGSIVFDVNPHAGDAAADLASELGAEFLEGATRAQDVSDLHMMHEEMDPETAYIHEEELLSDSDELAASDASNDIALDIDVSDFDEGVEVGDEVELGSDIRVAGQAVGQNERVTNVHVLKRPATMGTPATEPSLSPYHRRASGQR</sequence>
<dbReference type="Proteomes" id="UP000019678">
    <property type="component" value="Unassembled WGS sequence"/>
</dbReference>
<evidence type="ECO:0000256" key="1">
    <source>
        <dbReference type="SAM" id="MobiDB-lite"/>
    </source>
</evidence>
<dbReference type="EMBL" id="ASRX01000006">
    <property type="protein sequence ID" value="EYF08011.1"/>
    <property type="molecule type" value="Genomic_DNA"/>
</dbReference>
<evidence type="ECO:0000313" key="2">
    <source>
        <dbReference type="EMBL" id="EYF08011.1"/>
    </source>
</evidence>
<gene>
    <name evidence="2" type="ORF">CAP_7033</name>
</gene>
<comment type="caution">
    <text evidence="2">The sequence shown here is derived from an EMBL/GenBank/DDBJ whole genome shotgun (WGS) entry which is preliminary data.</text>
</comment>
<proteinExistence type="predicted"/>
<feature type="region of interest" description="Disordered" evidence="1">
    <location>
        <begin position="162"/>
        <end position="186"/>
    </location>
</feature>
<dbReference type="AlphaFoldDB" id="A0A017THD9"/>
<evidence type="ECO:0000313" key="3">
    <source>
        <dbReference type="Proteomes" id="UP000019678"/>
    </source>
</evidence>
<protein>
    <submittedName>
        <fullName evidence="2">Uncharacterized protein</fullName>
    </submittedName>
</protein>
<accession>A0A017THD9</accession>
<organism evidence="2 3">
    <name type="scientific">Chondromyces apiculatus DSM 436</name>
    <dbReference type="NCBI Taxonomy" id="1192034"/>
    <lineage>
        <taxon>Bacteria</taxon>
        <taxon>Pseudomonadati</taxon>
        <taxon>Myxococcota</taxon>
        <taxon>Polyangia</taxon>
        <taxon>Polyangiales</taxon>
        <taxon>Polyangiaceae</taxon>
        <taxon>Chondromyces</taxon>
    </lineage>
</organism>
<keyword evidence="3" id="KW-1185">Reference proteome</keyword>
<feature type="region of interest" description="Disordered" evidence="1">
    <location>
        <begin position="1"/>
        <end position="26"/>
    </location>
</feature>